<gene>
    <name evidence="2" type="ORF">OLC1_LOCUS13207</name>
</gene>
<dbReference type="InterPro" id="IPR035669">
    <property type="entry name" value="SGNH_plant_lipase-like"/>
</dbReference>
<dbReference type="InterPro" id="IPR036514">
    <property type="entry name" value="SGNH_hydro_sf"/>
</dbReference>
<comment type="similarity">
    <text evidence="1">Belongs to the 'GDSL' lipolytic enzyme family.</text>
</comment>
<dbReference type="Pfam" id="PF00657">
    <property type="entry name" value="Lipase_GDSL"/>
    <property type="match status" value="1"/>
</dbReference>
<evidence type="ECO:0000313" key="3">
    <source>
        <dbReference type="Proteomes" id="UP001161247"/>
    </source>
</evidence>
<accession>A0AAV1DAF0</accession>
<dbReference type="GO" id="GO:0016788">
    <property type="term" value="F:hydrolase activity, acting on ester bonds"/>
    <property type="evidence" value="ECO:0007669"/>
    <property type="project" value="InterPro"/>
</dbReference>
<dbReference type="InterPro" id="IPR050592">
    <property type="entry name" value="GDSL_lipolytic_enzyme"/>
</dbReference>
<dbReference type="Gene3D" id="3.40.50.1110">
    <property type="entry name" value="SGNH hydrolase"/>
    <property type="match status" value="1"/>
</dbReference>
<organism evidence="2 3">
    <name type="scientific">Oldenlandia corymbosa var. corymbosa</name>
    <dbReference type="NCBI Taxonomy" id="529605"/>
    <lineage>
        <taxon>Eukaryota</taxon>
        <taxon>Viridiplantae</taxon>
        <taxon>Streptophyta</taxon>
        <taxon>Embryophyta</taxon>
        <taxon>Tracheophyta</taxon>
        <taxon>Spermatophyta</taxon>
        <taxon>Magnoliopsida</taxon>
        <taxon>eudicotyledons</taxon>
        <taxon>Gunneridae</taxon>
        <taxon>Pentapetalae</taxon>
        <taxon>asterids</taxon>
        <taxon>lamiids</taxon>
        <taxon>Gentianales</taxon>
        <taxon>Rubiaceae</taxon>
        <taxon>Rubioideae</taxon>
        <taxon>Spermacoceae</taxon>
        <taxon>Hedyotis-Oldenlandia complex</taxon>
        <taxon>Oldenlandia</taxon>
    </lineage>
</organism>
<proteinExistence type="inferred from homology"/>
<dbReference type="PANTHER" id="PTHR45642:SF30">
    <property type="entry name" value="SGNH HYDROLASE-TYPE ESTERASE DOMAIN-CONTAINING PROTEIN"/>
    <property type="match status" value="1"/>
</dbReference>
<dbReference type="SUPFAM" id="SSF52266">
    <property type="entry name" value="SGNH hydrolase"/>
    <property type="match status" value="1"/>
</dbReference>
<reference evidence="2" key="1">
    <citation type="submission" date="2023-03" db="EMBL/GenBank/DDBJ databases">
        <authorList>
            <person name="Julca I."/>
        </authorList>
    </citation>
    <scope>NUCLEOTIDE SEQUENCE</scope>
</reference>
<sequence length="362" mass="40544">MESLCCQLWRVFVTFCFTFILISSKFHKSVADPKYSAILVFGDSYVDNGNNAYFVTLCSTNYPPYGSKYPGKPAGRPSDGKLVPDILATMLGIKEAVPPYLQPNLPNHELITGVGFASSCAGFDDRTYDFMPRISMSKQLEYFKDYISRLTTIVGEMEAQRIVSEALVIIHAGVNDLTAGDFSVTSTVNRIFQSNSSSSASADNEYQDFLMQKVQNFFEELYVLGCRRMIFMGLPPFGCVPFKRAQNLPSFQCVEKTNLETQTFNKKLVDLLPQIQAKLPGSKLVLVDIFGLVMDMIHQPNKYGFVDAGKGCCQINPSWPLCLPLIPHCSNSSQYLFWDGVHFTEAAYTYFAEEIFIKLSAL</sequence>
<dbReference type="AlphaFoldDB" id="A0AAV1DAF0"/>
<dbReference type="CDD" id="cd01837">
    <property type="entry name" value="SGNH_plant_lipase_like"/>
    <property type="match status" value="1"/>
</dbReference>
<dbReference type="InterPro" id="IPR001087">
    <property type="entry name" value="GDSL"/>
</dbReference>
<evidence type="ECO:0000313" key="2">
    <source>
        <dbReference type="EMBL" id="CAI9104241.1"/>
    </source>
</evidence>
<dbReference type="Proteomes" id="UP001161247">
    <property type="component" value="Chromosome 4"/>
</dbReference>
<keyword evidence="3" id="KW-1185">Reference proteome</keyword>
<evidence type="ECO:0000256" key="1">
    <source>
        <dbReference type="ARBA" id="ARBA00008668"/>
    </source>
</evidence>
<dbReference type="PANTHER" id="PTHR45642">
    <property type="entry name" value="GDSL ESTERASE/LIPASE EXL3"/>
    <property type="match status" value="1"/>
</dbReference>
<protein>
    <submittedName>
        <fullName evidence="2">OLC1v1002873C1</fullName>
    </submittedName>
</protein>
<name>A0AAV1DAF0_OLDCO</name>
<dbReference type="EMBL" id="OX459121">
    <property type="protein sequence ID" value="CAI9104241.1"/>
    <property type="molecule type" value="Genomic_DNA"/>
</dbReference>